<keyword evidence="2" id="KW-1185">Reference proteome</keyword>
<reference evidence="1 2" key="1">
    <citation type="journal article" date="2003" name="Int. J. Syst. Evol. Microbiol.">
        <title>Virgibacillus carmonensis sp. nov., Virgibacillus necropolis sp. nov. and Virgibacillus picturae sp. nov., three novel species isolated from deteriorated mural paintings, transfer of the species of the genus salibacillus to Virgibacillus, as Virgibacillus marismortui comb. nov. and Virgibacillus salexigens comb. nov., and emended description of the genus Virgibacillus.</title>
        <authorList>
            <person name="Heyrman J."/>
            <person name="Logan N.A."/>
            <person name="Busse H.J."/>
            <person name="Balcaen A."/>
            <person name="Lebbe L."/>
            <person name="Rodriguez-Diaz M."/>
            <person name="Swings J."/>
            <person name="De Vos P."/>
        </authorList>
    </citation>
    <scope>NUCLEOTIDE SEQUENCE [LARGE SCALE GENOMIC DNA]</scope>
    <source>
        <strain evidence="1 2">LMG 19488</strain>
    </source>
</reference>
<evidence type="ECO:0000313" key="2">
    <source>
        <dbReference type="Proteomes" id="UP000204391"/>
    </source>
</evidence>
<gene>
    <name evidence="1" type="ORF">CFK40_08670</name>
</gene>
<dbReference type="OrthoDB" id="2961242at2"/>
<dbReference type="InterPro" id="IPR011990">
    <property type="entry name" value="TPR-like_helical_dom_sf"/>
</dbReference>
<organism evidence="1 2">
    <name type="scientific">Virgibacillus necropolis</name>
    <dbReference type="NCBI Taxonomy" id="163877"/>
    <lineage>
        <taxon>Bacteria</taxon>
        <taxon>Bacillati</taxon>
        <taxon>Bacillota</taxon>
        <taxon>Bacilli</taxon>
        <taxon>Bacillales</taxon>
        <taxon>Bacillaceae</taxon>
        <taxon>Virgibacillus</taxon>
    </lineage>
</organism>
<sequence>MENENVILFPKWKKTLEEESLLALKEKRYEEALHKLDQLLDYQVNNHEIVIGKLICLMELDRYEDAQVLSEELLKHRNENYYHYVHIYLTILFQTNQYKKLMEQVDYELDNVSVPQQMKEQFQQLYDMSEKMNVEIKEEKHTEYISELLEAVNEQNHVKQWRSVEKLRKINTIPSIKATEALLTESFVHPVIKTAIFKWLQDSECNENIRIHKLEMQVEVKPNQVSDIHSHATFKQILLLINKIELKNPTLYQLMETLLYRYIYVRYPIMPSSEHVKHIAIALTNIGEAYLGMEHLPDNELDPDILRYQDEIKLCETLYLSIIEE</sequence>
<protein>
    <recommendedName>
        <fullName evidence="3">Tetratricopeptide repeat-containing protein</fullName>
    </recommendedName>
</protein>
<accession>A0A221MBM8</accession>
<dbReference type="EMBL" id="CP022437">
    <property type="protein sequence ID" value="ASN05078.1"/>
    <property type="molecule type" value="Genomic_DNA"/>
</dbReference>
<dbReference type="SUPFAM" id="SSF48452">
    <property type="entry name" value="TPR-like"/>
    <property type="match status" value="1"/>
</dbReference>
<dbReference type="RefSeq" id="WP_089531929.1">
    <property type="nucleotide sequence ID" value="NZ_CP022437.1"/>
</dbReference>
<evidence type="ECO:0000313" key="1">
    <source>
        <dbReference type="EMBL" id="ASN05078.1"/>
    </source>
</evidence>
<proteinExistence type="predicted"/>
<dbReference type="Pfam" id="PF11428">
    <property type="entry name" value="DUF3196"/>
    <property type="match status" value="1"/>
</dbReference>
<dbReference type="Proteomes" id="UP000204391">
    <property type="component" value="Chromosome"/>
</dbReference>
<dbReference type="SUPFAM" id="SSF116965">
    <property type="entry name" value="Hypothetical protein MPN330"/>
    <property type="match status" value="1"/>
</dbReference>
<dbReference type="AlphaFoldDB" id="A0A221MBM8"/>
<dbReference type="KEGG" id="vne:CFK40_08670"/>
<name>A0A221MBM8_9BACI</name>
<evidence type="ECO:0008006" key="3">
    <source>
        <dbReference type="Google" id="ProtNLM"/>
    </source>
</evidence>
<dbReference type="Gene3D" id="1.25.40.10">
    <property type="entry name" value="Tetratricopeptide repeat domain"/>
    <property type="match status" value="1"/>
</dbReference>
<dbReference type="InterPro" id="IPR024503">
    <property type="entry name" value="DUF3196"/>
</dbReference>